<evidence type="ECO:0000313" key="1">
    <source>
        <dbReference type="EMBL" id="CAE2256013.1"/>
    </source>
</evidence>
<organism evidence="1">
    <name type="scientific">Prymnesium polylepis</name>
    <dbReference type="NCBI Taxonomy" id="72548"/>
    <lineage>
        <taxon>Eukaryota</taxon>
        <taxon>Haptista</taxon>
        <taxon>Haptophyta</taxon>
        <taxon>Prymnesiophyceae</taxon>
        <taxon>Prymnesiales</taxon>
        <taxon>Prymnesiaceae</taxon>
        <taxon>Prymnesium</taxon>
    </lineage>
</organism>
<protein>
    <submittedName>
        <fullName evidence="1">Uncharacterized protein</fullName>
    </submittedName>
</protein>
<proteinExistence type="predicted"/>
<gene>
    <name evidence="1" type="ORF">CPOL0286_LOCUS15548</name>
</gene>
<dbReference type="AlphaFoldDB" id="A0A6T8C3U5"/>
<reference evidence="1" key="1">
    <citation type="submission" date="2021-01" db="EMBL/GenBank/DDBJ databases">
        <authorList>
            <person name="Corre E."/>
            <person name="Pelletier E."/>
            <person name="Niang G."/>
            <person name="Scheremetjew M."/>
            <person name="Finn R."/>
            <person name="Kale V."/>
            <person name="Holt S."/>
            <person name="Cochrane G."/>
            <person name="Meng A."/>
            <person name="Brown T."/>
            <person name="Cohen L."/>
        </authorList>
    </citation>
    <scope>NUCLEOTIDE SEQUENCE</scope>
    <source>
        <strain evidence="1">UIO037</strain>
    </source>
</reference>
<name>A0A6T8C3U5_9EUKA</name>
<dbReference type="EMBL" id="HBKO01034225">
    <property type="protein sequence ID" value="CAE2256013.1"/>
    <property type="molecule type" value="Transcribed_RNA"/>
</dbReference>
<accession>A0A6T8C3U5</accession>
<sequence>MPPSFIESPFRSKVEYDAYLSLPAAEQEAAWAAAVGDAAVSSLSDAAADMSMADGNTSFDPLDFPPARRATVKKDFEAASSGNRLPLKEVHALLFTPTERTEYDFDTWDQDLQATCEGCSETMGWADVEKFLAENL</sequence>